<dbReference type="EMBL" id="CAKASE010000080">
    <property type="protein sequence ID" value="CAG9581118.1"/>
    <property type="molecule type" value="Genomic_DNA"/>
</dbReference>
<sequence length="190" mass="21225">MISVQLMNITKVSLRLFQIYYLKINIKDSGYLVPPTIPNIQLKKFEEGKAEWVKAGDQLPDNAVIGGFENEVLYIVRSKHRRSLTPGKFVPSEGIGYISWGGQANAKAGENLEILCGYNFVWTKTNGDSIPSGAIEGGYSEVNHEILYVGRVERKGCVIPGKVQPSHKVCYFSFDGREVPSREYEILVLP</sequence>
<reference evidence="1" key="1">
    <citation type="submission" date="2021-09" db="EMBL/GenBank/DDBJ databases">
        <authorList>
            <person name="Martin H S."/>
        </authorList>
    </citation>
    <scope>NUCLEOTIDE SEQUENCE</scope>
</reference>
<dbReference type="Pfam" id="PF11901">
    <property type="entry name" value="DM9"/>
    <property type="match status" value="1"/>
</dbReference>
<name>A0A8J2R3X1_9NEOP</name>
<dbReference type="InterPro" id="IPR006616">
    <property type="entry name" value="DM9_repeat"/>
</dbReference>
<dbReference type="PANTHER" id="PTHR31649:SF1">
    <property type="entry name" value="FARNESOIC ACID O-METHYL TRANSFERASE DOMAIN-CONTAINING PROTEIN"/>
    <property type="match status" value="1"/>
</dbReference>
<gene>
    <name evidence="1" type="ORF">DCHRY22_LOCUS13787</name>
</gene>
<keyword evidence="2" id="KW-1185">Reference proteome</keyword>
<comment type="caution">
    <text evidence="1">The sequence shown here is derived from an EMBL/GenBank/DDBJ whole genome shotgun (WGS) entry which is preliminary data.</text>
</comment>
<dbReference type="AlphaFoldDB" id="A0A8J2R3X1"/>
<evidence type="ECO:0000313" key="2">
    <source>
        <dbReference type="Proteomes" id="UP000789524"/>
    </source>
</evidence>
<evidence type="ECO:0000313" key="1">
    <source>
        <dbReference type="EMBL" id="CAG9581118.1"/>
    </source>
</evidence>
<proteinExistence type="predicted"/>
<dbReference type="OrthoDB" id="2142040at2759"/>
<dbReference type="PANTHER" id="PTHR31649">
    <property type="entry name" value="AGAP009604-PA"/>
    <property type="match status" value="1"/>
</dbReference>
<protein>
    <submittedName>
        <fullName evidence="1">(African queen) hypothetical protein</fullName>
    </submittedName>
</protein>
<dbReference type="Proteomes" id="UP000789524">
    <property type="component" value="Unassembled WGS sequence"/>
</dbReference>
<accession>A0A8J2R3X1</accession>
<dbReference type="SMART" id="SM00696">
    <property type="entry name" value="DM9"/>
    <property type="match status" value="2"/>
</dbReference>
<organism evidence="1 2">
    <name type="scientific">Danaus chrysippus</name>
    <name type="common">African queen</name>
    <dbReference type="NCBI Taxonomy" id="151541"/>
    <lineage>
        <taxon>Eukaryota</taxon>
        <taxon>Metazoa</taxon>
        <taxon>Ecdysozoa</taxon>
        <taxon>Arthropoda</taxon>
        <taxon>Hexapoda</taxon>
        <taxon>Insecta</taxon>
        <taxon>Pterygota</taxon>
        <taxon>Neoptera</taxon>
        <taxon>Endopterygota</taxon>
        <taxon>Lepidoptera</taxon>
        <taxon>Glossata</taxon>
        <taxon>Ditrysia</taxon>
        <taxon>Papilionoidea</taxon>
        <taxon>Nymphalidae</taxon>
        <taxon>Danainae</taxon>
        <taxon>Danaini</taxon>
        <taxon>Danaina</taxon>
        <taxon>Danaus</taxon>
        <taxon>Anosia</taxon>
    </lineage>
</organism>